<dbReference type="EMBL" id="DRYK01000028">
    <property type="protein sequence ID" value="HHP67546.1"/>
    <property type="molecule type" value="Genomic_DNA"/>
</dbReference>
<dbReference type="Pfam" id="PF01900">
    <property type="entry name" value="RNase_P_Rpp14"/>
    <property type="match status" value="1"/>
</dbReference>
<proteinExistence type="predicted"/>
<feature type="transmembrane region" description="Helical" evidence="2">
    <location>
        <begin position="12"/>
        <end position="36"/>
    </location>
</feature>
<dbReference type="AlphaFoldDB" id="A0A7J3XY05"/>
<dbReference type="SUPFAM" id="SSF160350">
    <property type="entry name" value="Rnp2-like"/>
    <property type="match status" value="1"/>
</dbReference>
<dbReference type="InterPro" id="IPR002759">
    <property type="entry name" value="Pop5/Rpp14/Rnp2-like"/>
</dbReference>
<evidence type="ECO:0000256" key="1">
    <source>
        <dbReference type="ARBA" id="ARBA00022694"/>
    </source>
</evidence>
<dbReference type="Gene3D" id="3.30.70.3250">
    <property type="entry name" value="Ribonuclease P, Pop5 subunit"/>
    <property type="match status" value="1"/>
</dbReference>
<keyword evidence="2" id="KW-0472">Membrane</keyword>
<dbReference type="GO" id="GO:0001682">
    <property type="term" value="P:tRNA 5'-leader removal"/>
    <property type="evidence" value="ECO:0007669"/>
    <property type="project" value="InterPro"/>
</dbReference>
<protein>
    <submittedName>
        <fullName evidence="3">Uncharacterized protein</fullName>
    </submittedName>
</protein>
<name>A0A7J3XY05_9CREN</name>
<accession>A0A7J3XY05</accession>
<keyword evidence="1" id="KW-0819">tRNA processing</keyword>
<keyword evidence="2" id="KW-0812">Transmembrane</keyword>
<gene>
    <name evidence="3" type="ORF">ENM60_01955</name>
</gene>
<dbReference type="InterPro" id="IPR038085">
    <property type="entry name" value="Rnp2-like_sf"/>
</dbReference>
<evidence type="ECO:0000256" key="2">
    <source>
        <dbReference type="SAM" id="Phobius"/>
    </source>
</evidence>
<sequence>MSLSWVSEVEVYQVLTLLSLVLSTVAIILVAIILLGSRGLLRHLRKSLLGKKAVKYRKRYLAVLYYPPGFFKTPGELEAALKECVRQSLGLIYLSGIDPRVVFINPKESRAIIRFNGEFKTELLASLAGASRLGFKIIPIGVAGSFKSARKKLS</sequence>
<comment type="caution">
    <text evidence="3">The sequence shown here is derived from an EMBL/GenBank/DDBJ whole genome shotgun (WGS) entry which is preliminary data.</text>
</comment>
<evidence type="ECO:0000313" key="3">
    <source>
        <dbReference type="EMBL" id="HHP67546.1"/>
    </source>
</evidence>
<keyword evidence="2" id="KW-1133">Transmembrane helix</keyword>
<reference evidence="3" key="1">
    <citation type="journal article" date="2020" name="mSystems">
        <title>Genome- and Community-Level Interaction Insights into Carbon Utilization and Element Cycling Functions of Hydrothermarchaeota in Hydrothermal Sediment.</title>
        <authorList>
            <person name="Zhou Z."/>
            <person name="Liu Y."/>
            <person name="Xu W."/>
            <person name="Pan J."/>
            <person name="Luo Z.H."/>
            <person name="Li M."/>
        </authorList>
    </citation>
    <scope>NUCLEOTIDE SEQUENCE [LARGE SCALE GENOMIC DNA]</scope>
    <source>
        <strain evidence="3">SpSt-110</strain>
    </source>
</reference>
<organism evidence="3">
    <name type="scientific">Thermogladius calderae</name>
    <dbReference type="NCBI Taxonomy" id="1200300"/>
    <lineage>
        <taxon>Archaea</taxon>
        <taxon>Thermoproteota</taxon>
        <taxon>Thermoprotei</taxon>
        <taxon>Desulfurococcales</taxon>
        <taxon>Desulfurococcaceae</taxon>
        <taxon>Thermogladius</taxon>
    </lineage>
</organism>
<dbReference type="GO" id="GO:0030677">
    <property type="term" value="C:ribonuclease P complex"/>
    <property type="evidence" value="ECO:0007669"/>
    <property type="project" value="InterPro"/>
</dbReference>